<evidence type="ECO:0000256" key="1">
    <source>
        <dbReference type="SAM" id="Phobius"/>
    </source>
</evidence>
<dbReference type="InterPro" id="IPR003675">
    <property type="entry name" value="Rce1/LyrA-like_dom"/>
</dbReference>
<gene>
    <name evidence="3" type="ORF">ATO11_04635</name>
</gene>
<dbReference type="Proteomes" id="UP000036938">
    <property type="component" value="Unassembled WGS sequence"/>
</dbReference>
<feature type="transmembrane region" description="Helical" evidence="1">
    <location>
        <begin position="20"/>
        <end position="49"/>
    </location>
</feature>
<dbReference type="PANTHER" id="PTHR36435">
    <property type="entry name" value="SLR1288 PROTEIN"/>
    <property type="match status" value="1"/>
</dbReference>
<comment type="caution">
    <text evidence="3">The sequence shown here is derived from an EMBL/GenBank/DDBJ whole genome shotgun (WGS) entry which is preliminary data.</text>
</comment>
<feature type="domain" description="CAAX prenyl protease 2/Lysostaphin resistance protein A-like" evidence="2">
    <location>
        <begin position="146"/>
        <end position="242"/>
    </location>
</feature>
<evidence type="ECO:0000313" key="3">
    <source>
        <dbReference type="EMBL" id="KNG94686.1"/>
    </source>
</evidence>
<evidence type="ECO:0000259" key="2">
    <source>
        <dbReference type="Pfam" id="PF02517"/>
    </source>
</evidence>
<accession>A0A0L1JSH4</accession>
<keyword evidence="1" id="KW-1133">Transmembrane helix</keyword>
<feature type="transmembrane region" description="Helical" evidence="1">
    <location>
        <begin position="146"/>
        <end position="166"/>
    </location>
</feature>
<dbReference type="Pfam" id="PF02517">
    <property type="entry name" value="Rce1-like"/>
    <property type="match status" value="1"/>
</dbReference>
<dbReference type="GO" id="GO:0080120">
    <property type="term" value="P:CAAX-box protein maturation"/>
    <property type="evidence" value="ECO:0007669"/>
    <property type="project" value="UniProtKB-ARBA"/>
</dbReference>
<feature type="transmembrane region" description="Helical" evidence="1">
    <location>
        <begin position="229"/>
        <end position="249"/>
    </location>
</feature>
<feature type="transmembrane region" description="Helical" evidence="1">
    <location>
        <begin position="204"/>
        <end position="222"/>
    </location>
</feature>
<keyword evidence="4" id="KW-1185">Reference proteome</keyword>
<proteinExistence type="predicted"/>
<dbReference type="InterPro" id="IPR052710">
    <property type="entry name" value="CAAX_protease"/>
</dbReference>
<dbReference type="EMBL" id="AQQZ01000002">
    <property type="protein sequence ID" value="KNG94686.1"/>
    <property type="molecule type" value="Genomic_DNA"/>
</dbReference>
<feature type="transmembrane region" description="Helical" evidence="1">
    <location>
        <begin position="269"/>
        <end position="293"/>
    </location>
</feature>
<evidence type="ECO:0000313" key="4">
    <source>
        <dbReference type="Proteomes" id="UP000036938"/>
    </source>
</evidence>
<sequence length="295" mass="32051">MDYRLHHLLTDPARPTAQLWRLVAGAALIVLMYVVLGMVMMSALSQVVGELGYAVLTDEMNTGATPRGMLAQLFGIGLLTIPVLLVTMSLHQRAPLGLFGPLPLATAHFVRVTIAAFAASLLIWVLPPSEYLVDPVRAMAMRPWLALLPLSLAAVLVQVMAEELVFRGYLQQQLAARFDHWVIWMGVPSALFAMLHYAPEFGPNAWLVVAWAFAFGCAAADLTARSGTLGAAIGLHFANNTIALLIVALRGNFDALALWHLPVALSDAAAMRPMILIDFVVLICLWIAARVALRR</sequence>
<feature type="transmembrane region" description="Helical" evidence="1">
    <location>
        <begin position="178"/>
        <end position="198"/>
    </location>
</feature>
<dbReference type="GO" id="GO:0004175">
    <property type="term" value="F:endopeptidase activity"/>
    <property type="evidence" value="ECO:0007669"/>
    <property type="project" value="UniProtKB-ARBA"/>
</dbReference>
<organism evidence="3 4">
    <name type="scientific">Pseudaestuariivita atlantica</name>
    <dbReference type="NCBI Taxonomy" id="1317121"/>
    <lineage>
        <taxon>Bacteria</taxon>
        <taxon>Pseudomonadati</taxon>
        <taxon>Pseudomonadota</taxon>
        <taxon>Alphaproteobacteria</taxon>
        <taxon>Rhodobacterales</taxon>
        <taxon>Paracoccaceae</taxon>
        <taxon>Pseudaestuariivita</taxon>
    </lineage>
</organism>
<dbReference type="OrthoDB" id="7171777at2"/>
<dbReference type="PANTHER" id="PTHR36435:SF1">
    <property type="entry name" value="CAAX AMINO TERMINAL PROTEASE FAMILY PROTEIN"/>
    <property type="match status" value="1"/>
</dbReference>
<dbReference type="STRING" id="1317121.ATO11_04635"/>
<dbReference type="PATRIC" id="fig|1317121.7.peg.1301"/>
<name>A0A0L1JSH4_9RHOB</name>
<feature type="transmembrane region" description="Helical" evidence="1">
    <location>
        <begin position="69"/>
        <end position="90"/>
    </location>
</feature>
<reference evidence="3 4" key="1">
    <citation type="journal article" date="2015" name="Int. J. Syst. Evol. Microbiol.">
        <title>Aestuariivita atlantica sp. nov., isolated from deep sea sediment of the Atlantic Ocean.</title>
        <authorList>
            <person name="Li G."/>
            <person name="Lai Q."/>
            <person name="Du Y."/>
            <person name="Liu X."/>
            <person name="Sun F."/>
            <person name="Shao Z."/>
        </authorList>
    </citation>
    <scope>NUCLEOTIDE SEQUENCE [LARGE SCALE GENOMIC DNA]</scope>
    <source>
        <strain evidence="3 4">22II-S11-z3</strain>
    </source>
</reference>
<dbReference type="AlphaFoldDB" id="A0A0L1JSH4"/>
<keyword evidence="1" id="KW-0812">Transmembrane</keyword>
<dbReference type="RefSeq" id="WP_050529666.1">
    <property type="nucleotide sequence ID" value="NZ_AQQZ01000002.1"/>
</dbReference>
<keyword evidence="1" id="KW-0472">Membrane</keyword>
<protein>
    <recommendedName>
        <fullName evidence="2">CAAX prenyl protease 2/Lysostaphin resistance protein A-like domain-containing protein</fullName>
    </recommendedName>
</protein>
<feature type="transmembrane region" description="Helical" evidence="1">
    <location>
        <begin position="102"/>
        <end position="126"/>
    </location>
</feature>